<organism evidence="1 2">
    <name type="scientific">candidate division WS6 bacterium OLB20</name>
    <dbReference type="NCBI Taxonomy" id="1617426"/>
    <lineage>
        <taxon>Bacteria</taxon>
        <taxon>Candidatus Dojkabacteria</taxon>
    </lineage>
</organism>
<dbReference type="STRING" id="1617426.TR69_WS6001000891"/>
<gene>
    <name evidence="1" type="ORF">TR69_WS6001000891</name>
</gene>
<accession>A0A136LYX9</accession>
<name>A0A136LYX9_9BACT</name>
<dbReference type="GO" id="GO:0009036">
    <property type="term" value="F:type II site-specific deoxyribonuclease activity"/>
    <property type="evidence" value="ECO:0007669"/>
    <property type="project" value="InterPro"/>
</dbReference>
<dbReference type="PATRIC" id="fig|1617426.3.peg.878"/>
<reference evidence="1 2" key="1">
    <citation type="submission" date="2015-02" db="EMBL/GenBank/DDBJ databases">
        <title>Improved understanding of the partial-nitritation anammox process through 23 genomes representing the majority of the microbial community.</title>
        <authorList>
            <person name="Speth D.R."/>
            <person name="In T Zandt M."/>
            <person name="Guerrero Cruz S."/>
            <person name="Jetten M.S."/>
            <person name="Dutilh B.E."/>
        </authorList>
    </citation>
    <scope>NUCLEOTIDE SEQUENCE [LARGE SCALE GENOMIC DNA]</scope>
    <source>
        <strain evidence="1">OLB20</strain>
    </source>
</reference>
<keyword evidence="1" id="KW-0255">Endonuclease</keyword>
<dbReference type="GO" id="GO:0009307">
    <property type="term" value="P:DNA restriction-modification system"/>
    <property type="evidence" value="ECO:0007669"/>
    <property type="project" value="InterPro"/>
</dbReference>
<dbReference type="Proteomes" id="UP000070457">
    <property type="component" value="Unassembled WGS sequence"/>
</dbReference>
<evidence type="ECO:0000313" key="1">
    <source>
        <dbReference type="EMBL" id="KXK26870.1"/>
    </source>
</evidence>
<protein>
    <submittedName>
        <fullName evidence="1">NgoPII restriction endonuclease</fullName>
    </submittedName>
</protein>
<dbReference type="EMBL" id="JYNZ01000003">
    <property type="protein sequence ID" value="KXK26870.1"/>
    <property type="molecule type" value="Genomic_DNA"/>
</dbReference>
<keyword evidence="1" id="KW-0540">Nuclease</keyword>
<dbReference type="GO" id="GO:0003677">
    <property type="term" value="F:DNA binding"/>
    <property type="evidence" value="ECO:0007669"/>
    <property type="project" value="InterPro"/>
</dbReference>
<evidence type="ECO:0000313" key="2">
    <source>
        <dbReference type="Proteomes" id="UP000070457"/>
    </source>
</evidence>
<keyword evidence="1" id="KW-0378">Hydrolase</keyword>
<sequence>MTQRFHQAVERPKVGNGIKKDLVYAVGIVNETVEKVLFVYGDCYSANKDTYVRVSNMIRSGIISIEGVEFAETSELGRVNKVDPLGITYLRMRGMWHIETPYKLFKDQLIELDALDKRIISIMKKTKFDELITDELRQSLEKNNTIKTCRLRDPNNPAILFDSIIIHSNT</sequence>
<dbReference type="Pfam" id="PF09521">
    <property type="entry name" value="RE_NgoPII"/>
    <property type="match status" value="1"/>
</dbReference>
<dbReference type="AlphaFoldDB" id="A0A136LYX9"/>
<proteinExistence type="predicted"/>
<comment type="caution">
    <text evidence="1">The sequence shown here is derived from an EMBL/GenBank/DDBJ whole genome shotgun (WGS) entry which is preliminary data.</text>
</comment>
<dbReference type="InterPro" id="IPR019046">
    <property type="entry name" value="Restrct_endonuc_II_NgoPII"/>
</dbReference>